<dbReference type="PANTHER" id="PTHR15880:SF0">
    <property type="entry name" value="ASPARTATE-RICH PROTEIN 1"/>
    <property type="match status" value="1"/>
</dbReference>
<dbReference type="Ensembl" id="ENSMFAT00000091924.1">
    <property type="protein sequence ID" value="ENSMFAP00000061268.1"/>
    <property type="gene ID" value="ENSMFAG00000055969.1"/>
</dbReference>
<feature type="compositionally biased region" description="Acidic residues" evidence="1">
    <location>
        <begin position="119"/>
        <end position="132"/>
    </location>
</feature>
<reference evidence="2" key="3">
    <citation type="submission" date="2025-09" db="UniProtKB">
        <authorList>
            <consortium name="Ensembl"/>
        </authorList>
    </citation>
    <scope>IDENTIFICATION</scope>
</reference>
<dbReference type="GeneTree" id="ENSGT00520000056310"/>
<sequence>MGNILTCRVCPKVSSICGWHRGKVASSYESDIYEAVAATKSASTTVEPGKLDVGATEGHDLQHISNQKMPTGSPEDSLSLKSLPPSEEDNDDAQILPSHVQASPEDNLSFVSLSRNEDYDGGDDDDDDDDDDAQVRPPLSSKEMLVF</sequence>
<feature type="region of interest" description="Disordered" evidence="1">
    <location>
        <begin position="39"/>
        <end position="147"/>
    </location>
</feature>
<reference evidence="2" key="2">
    <citation type="submission" date="2025-08" db="UniProtKB">
        <authorList>
            <consortium name="Ensembl"/>
        </authorList>
    </citation>
    <scope>IDENTIFICATION</scope>
</reference>
<accession>A0A7N9D5H8</accession>
<evidence type="ECO:0000313" key="2">
    <source>
        <dbReference type="Ensembl" id="ENSMFAP00000061268.1"/>
    </source>
</evidence>
<organism evidence="2 3">
    <name type="scientific">Macaca fascicularis</name>
    <name type="common">Crab-eating macaque</name>
    <name type="synonym">Cynomolgus monkey</name>
    <dbReference type="NCBI Taxonomy" id="9541"/>
    <lineage>
        <taxon>Eukaryota</taxon>
        <taxon>Metazoa</taxon>
        <taxon>Chordata</taxon>
        <taxon>Craniata</taxon>
        <taxon>Vertebrata</taxon>
        <taxon>Euteleostomi</taxon>
        <taxon>Mammalia</taxon>
        <taxon>Eutheria</taxon>
        <taxon>Euarchontoglires</taxon>
        <taxon>Primates</taxon>
        <taxon>Haplorrhini</taxon>
        <taxon>Catarrhini</taxon>
        <taxon>Cercopithecidae</taxon>
        <taxon>Cercopithecinae</taxon>
        <taxon>Macaca</taxon>
    </lineage>
</organism>
<reference evidence="2 3" key="1">
    <citation type="submission" date="2013-03" db="EMBL/GenBank/DDBJ databases">
        <authorList>
            <person name="Warren W."/>
            <person name="Wilson R.K."/>
        </authorList>
    </citation>
    <scope>NUCLEOTIDE SEQUENCE</scope>
</reference>
<keyword evidence="3" id="KW-1185">Reference proteome</keyword>
<evidence type="ECO:0000256" key="1">
    <source>
        <dbReference type="SAM" id="MobiDB-lite"/>
    </source>
</evidence>
<dbReference type="InterPro" id="IPR042865">
    <property type="entry name" value="DRICH1-like"/>
</dbReference>
<dbReference type="AlphaFoldDB" id="A0A7N9D5H8"/>
<dbReference type="Proteomes" id="UP000233100">
    <property type="component" value="Chromosome 10"/>
</dbReference>
<feature type="compositionally biased region" description="Low complexity" evidence="1">
    <location>
        <begin position="73"/>
        <end position="85"/>
    </location>
</feature>
<proteinExistence type="predicted"/>
<protein>
    <submittedName>
        <fullName evidence="2">Uncharacterized protein</fullName>
    </submittedName>
</protein>
<name>A0A7N9D5H8_MACFA</name>
<evidence type="ECO:0000313" key="3">
    <source>
        <dbReference type="Proteomes" id="UP000233100"/>
    </source>
</evidence>
<dbReference type="PANTHER" id="PTHR15880">
    <property type="entry name" value="ASPARTATE-RICH PROTEIN 1"/>
    <property type="match status" value="1"/>
</dbReference>
<feature type="compositionally biased region" description="Polar residues" evidence="1">
    <location>
        <begin position="100"/>
        <end position="114"/>
    </location>
</feature>